<organism evidence="2 3">
    <name type="scientific">Aetokthonos hydrillicola Thurmond2011</name>
    <dbReference type="NCBI Taxonomy" id="2712845"/>
    <lineage>
        <taxon>Bacteria</taxon>
        <taxon>Bacillati</taxon>
        <taxon>Cyanobacteriota</taxon>
        <taxon>Cyanophyceae</taxon>
        <taxon>Nostocales</taxon>
        <taxon>Hapalosiphonaceae</taxon>
        <taxon>Aetokthonos</taxon>
    </lineage>
</organism>
<dbReference type="Proteomes" id="UP000667802">
    <property type="component" value="Unassembled WGS sequence"/>
</dbReference>
<dbReference type="Pfam" id="PF13443">
    <property type="entry name" value="HTH_26"/>
    <property type="match status" value="1"/>
</dbReference>
<dbReference type="SMART" id="SM00530">
    <property type="entry name" value="HTH_XRE"/>
    <property type="match status" value="1"/>
</dbReference>
<dbReference type="PROSITE" id="PS50943">
    <property type="entry name" value="HTH_CROC1"/>
    <property type="match status" value="1"/>
</dbReference>
<dbReference type="InterPro" id="IPR010982">
    <property type="entry name" value="Lambda_DNA-bd_dom_sf"/>
</dbReference>
<name>A0AAP5MDF7_9CYAN</name>
<evidence type="ECO:0000259" key="1">
    <source>
        <dbReference type="PROSITE" id="PS50943"/>
    </source>
</evidence>
<comment type="caution">
    <text evidence="2">The sequence shown here is derived from an EMBL/GenBank/DDBJ whole genome shotgun (WGS) entry which is preliminary data.</text>
</comment>
<dbReference type="PANTHER" id="PTHR37301">
    <property type="entry name" value="DNA-BINDING PROTEIN-RELATED"/>
    <property type="match status" value="1"/>
</dbReference>
<evidence type="ECO:0000313" key="2">
    <source>
        <dbReference type="EMBL" id="MDR9900512.1"/>
    </source>
</evidence>
<dbReference type="AlphaFoldDB" id="A0AAP5MDF7"/>
<evidence type="ECO:0000313" key="3">
    <source>
        <dbReference type="Proteomes" id="UP000667802"/>
    </source>
</evidence>
<gene>
    <name evidence="2" type="ORF">G7B40_039095</name>
</gene>
<dbReference type="EMBL" id="JAALHA020000035">
    <property type="protein sequence ID" value="MDR9900512.1"/>
    <property type="molecule type" value="Genomic_DNA"/>
</dbReference>
<accession>A0AAP5MDF7</accession>
<dbReference type="CDD" id="cd00093">
    <property type="entry name" value="HTH_XRE"/>
    <property type="match status" value="1"/>
</dbReference>
<proteinExistence type="predicted"/>
<protein>
    <submittedName>
        <fullName evidence="2">Helix-turn-helix domain-containing protein</fullName>
    </submittedName>
</protein>
<sequence length="76" mass="8510">MAVKVRLKEIRNARGISQNELARKLEMSLANVQKIEYGKAKSIPLDTLDRLCEILKCEVGELLVRLADDIDEVTAA</sequence>
<dbReference type="RefSeq" id="WP_208344668.1">
    <property type="nucleotide sequence ID" value="NZ_CAWQFN010000526.1"/>
</dbReference>
<dbReference type="InterPro" id="IPR001387">
    <property type="entry name" value="Cro/C1-type_HTH"/>
</dbReference>
<dbReference type="GO" id="GO:0003677">
    <property type="term" value="F:DNA binding"/>
    <property type="evidence" value="ECO:0007669"/>
    <property type="project" value="InterPro"/>
</dbReference>
<reference evidence="3" key="1">
    <citation type="journal article" date="2021" name="Science">
        <title>Hunting the eagle killer: A cyanobacterial neurotoxin causes vacuolar myelinopathy.</title>
        <authorList>
            <person name="Breinlinger S."/>
            <person name="Phillips T.J."/>
            <person name="Haram B.N."/>
            <person name="Mares J."/>
            <person name="Martinez Yerena J.A."/>
            <person name="Hrouzek P."/>
            <person name="Sobotka R."/>
            <person name="Henderson W.M."/>
            <person name="Schmieder P."/>
            <person name="Williams S.M."/>
            <person name="Lauderdale J.D."/>
            <person name="Wilde H.D."/>
            <person name="Gerrin W."/>
            <person name="Kust A."/>
            <person name="Washington J.W."/>
            <person name="Wagner C."/>
            <person name="Geier B."/>
            <person name="Liebeke M."/>
            <person name="Enke H."/>
            <person name="Niedermeyer T.H.J."/>
            <person name="Wilde S.B."/>
        </authorList>
    </citation>
    <scope>NUCLEOTIDE SEQUENCE [LARGE SCALE GENOMIC DNA]</scope>
    <source>
        <strain evidence="3">Thurmond2011</strain>
    </source>
</reference>
<dbReference type="PANTHER" id="PTHR37301:SF1">
    <property type="entry name" value="DNA-BINDING PROTEIN"/>
    <property type="match status" value="1"/>
</dbReference>
<dbReference type="SUPFAM" id="SSF47413">
    <property type="entry name" value="lambda repressor-like DNA-binding domains"/>
    <property type="match status" value="1"/>
</dbReference>
<dbReference type="Gene3D" id="1.10.260.40">
    <property type="entry name" value="lambda repressor-like DNA-binding domains"/>
    <property type="match status" value="1"/>
</dbReference>
<feature type="domain" description="HTH cro/C1-type" evidence="1">
    <location>
        <begin position="7"/>
        <end position="62"/>
    </location>
</feature>
<keyword evidence="3" id="KW-1185">Reference proteome</keyword>